<dbReference type="InterPro" id="IPR028082">
    <property type="entry name" value="Peripla_BP_I"/>
</dbReference>
<dbReference type="InterPro" id="IPR010982">
    <property type="entry name" value="Lambda_DNA-bd_dom_sf"/>
</dbReference>
<dbReference type="PROSITE" id="PS00356">
    <property type="entry name" value="HTH_LACI_1"/>
    <property type="match status" value="1"/>
</dbReference>
<keyword evidence="1" id="KW-0805">Transcription regulation</keyword>
<dbReference type="SMART" id="SM00354">
    <property type="entry name" value="HTH_LACI"/>
    <property type="match status" value="1"/>
</dbReference>
<evidence type="ECO:0000313" key="6">
    <source>
        <dbReference type="Proteomes" id="UP000824220"/>
    </source>
</evidence>
<evidence type="ECO:0000256" key="1">
    <source>
        <dbReference type="ARBA" id="ARBA00023015"/>
    </source>
</evidence>
<dbReference type="PROSITE" id="PS50932">
    <property type="entry name" value="HTH_LACI_2"/>
    <property type="match status" value="1"/>
</dbReference>
<reference evidence="5" key="1">
    <citation type="journal article" date="2021" name="PeerJ">
        <title>Extensive microbial diversity within the chicken gut microbiome revealed by metagenomics and culture.</title>
        <authorList>
            <person name="Gilroy R."/>
            <person name="Ravi A."/>
            <person name="Getino M."/>
            <person name="Pursley I."/>
            <person name="Horton D.L."/>
            <person name="Alikhan N.F."/>
            <person name="Baker D."/>
            <person name="Gharbi K."/>
            <person name="Hall N."/>
            <person name="Watson M."/>
            <person name="Adriaenssens E.M."/>
            <person name="Foster-Nyarko E."/>
            <person name="Jarju S."/>
            <person name="Secka A."/>
            <person name="Antonio M."/>
            <person name="Oren A."/>
            <person name="Chaudhuri R.R."/>
            <person name="La Ragione R."/>
            <person name="Hildebrand F."/>
            <person name="Pallen M.J."/>
        </authorList>
    </citation>
    <scope>NUCLEOTIDE SEQUENCE</scope>
    <source>
        <strain evidence="5">ChiHjej8B7-3636</strain>
    </source>
</reference>
<dbReference type="PRINTS" id="PR00036">
    <property type="entry name" value="HTHLACI"/>
</dbReference>
<evidence type="ECO:0000256" key="3">
    <source>
        <dbReference type="ARBA" id="ARBA00023163"/>
    </source>
</evidence>
<dbReference type="SUPFAM" id="SSF47413">
    <property type="entry name" value="lambda repressor-like DNA-binding domains"/>
    <property type="match status" value="1"/>
</dbReference>
<dbReference type="SUPFAM" id="SSF53822">
    <property type="entry name" value="Periplasmic binding protein-like I"/>
    <property type="match status" value="1"/>
</dbReference>
<accession>A0A9D2KHZ4</accession>
<dbReference type="InterPro" id="IPR000843">
    <property type="entry name" value="HTH_LacI"/>
</dbReference>
<keyword evidence="3" id="KW-0804">Transcription</keyword>
<dbReference type="Gene3D" id="1.10.260.40">
    <property type="entry name" value="lambda repressor-like DNA-binding domains"/>
    <property type="match status" value="1"/>
</dbReference>
<dbReference type="GO" id="GO:0000976">
    <property type="term" value="F:transcription cis-regulatory region binding"/>
    <property type="evidence" value="ECO:0007669"/>
    <property type="project" value="TreeGrafter"/>
</dbReference>
<evidence type="ECO:0000259" key="4">
    <source>
        <dbReference type="PROSITE" id="PS50932"/>
    </source>
</evidence>
<comment type="caution">
    <text evidence="5">The sequence shown here is derived from an EMBL/GenBank/DDBJ whole genome shotgun (WGS) entry which is preliminary data.</text>
</comment>
<name>A0A9D2KHZ4_9MICO</name>
<keyword evidence="2" id="KW-0238">DNA-binding</keyword>
<organism evidence="5 6">
    <name type="scientific">Candidatus Microbacterium stercoravium</name>
    <dbReference type="NCBI Taxonomy" id="2838697"/>
    <lineage>
        <taxon>Bacteria</taxon>
        <taxon>Bacillati</taxon>
        <taxon>Actinomycetota</taxon>
        <taxon>Actinomycetes</taxon>
        <taxon>Micrococcales</taxon>
        <taxon>Microbacteriaceae</taxon>
        <taxon>Microbacterium</taxon>
    </lineage>
</organism>
<feature type="domain" description="HTH lacI-type" evidence="4">
    <location>
        <begin position="11"/>
        <end position="66"/>
    </location>
</feature>
<proteinExistence type="predicted"/>
<dbReference type="Pfam" id="PF00356">
    <property type="entry name" value="LacI"/>
    <property type="match status" value="1"/>
</dbReference>
<dbReference type="EMBL" id="DXAM01000081">
    <property type="protein sequence ID" value="HJA04337.1"/>
    <property type="molecule type" value="Genomic_DNA"/>
</dbReference>
<evidence type="ECO:0000256" key="2">
    <source>
        <dbReference type="ARBA" id="ARBA00023125"/>
    </source>
</evidence>
<dbReference type="PANTHER" id="PTHR30146:SF109">
    <property type="entry name" value="HTH-TYPE TRANSCRIPTIONAL REGULATOR GALS"/>
    <property type="match status" value="1"/>
</dbReference>
<sequence>MTPSLSKQRAATLHDVARKAGVSLATASRVLNGSTRKVADSYRERVEAAATELGYSANLSAQATARGTSATIALLVANIADSYFSEIAAGFAHSAEEHNLVATIGITERSPEREARLIRSLRGQRPRGIVLAASRHTSQHSRALTQALAVLESDGTRIVTLGYGAEGVASRVVGIANHGGTKELGARLGSLGYRTAIVLAAAEGLLTSDDRVAGFSEGFTAAGGSAPTILRDALTRDSGYNLMTAALQVGIAPGTVVFGASDVVAFGAMSAVRDAGREVGDDIAIAGFGDIETGRDIVPSLTTVRAPLEQLGRAAVEATIADDWTEQGPLPVEVIVRDSTPAR</sequence>
<dbReference type="CDD" id="cd01392">
    <property type="entry name" value="HTH_LacI"/>
    <property type="match status" value="1"/>
</dbReference>
<dbReference type="InterPro" id="IPR046335">
    <property type="entry name" value="LacI/GalR-like_sensor"/>
</dbReference>
<dbReference type="GO" id="GO:0003700">
    <property type="term" value="F:DNA-binding transcription factor activity"/>
    <property type="evidence" value="ECO:0007669"/>
    <property type="project" value="TreeGrafter"/>
</dbReference>
<dbReference type="AlphaFoldDB" id="A0A9D2KHZ4"/>
<reference evidence="5" key="2">
    <citation type="submission" date="2021-04" db="EMBL/GenBank/DDBJ databases">
        <authorList>
            <person name="Gilroy R."/>
        </authorList>
    </citation>
    <scope>NUCLEOTIDE SEQUENCE</scope>
    <source>
        <strain evidence="5">ChiHjej8B7-3636</strain>
    </source>
</reference>
<dbReference type="Gene3D" id="3.40.50.2300">
    <property type="match status" value="2"/>
</dbReference>
<dbReference type="Pfam" id="PF13377">
    <property type="entry name" value="Peripla_BP_3"/>
    <property type="match status" value="1"/>
</dbReference>
<protein>
    <submittedName>
        <fullName evidence="5">LacI family transcriptional regulator</fullName>
    </submittedName>
</protein>
<dbReference type="PANTHER" id="PTHR30146">
    <property type="entry name" value="LACI-RELATED TRANSCRIPTIONAL REPRESSOR"/>
    <property type="match status" value="1"/>
</dbReference>
<gene>
    <name evidence="5" type="ORF">H9800_05695</name>
</gene>
<dbReference type="CDD" id="cd06267">
    <property type="entry name" value="PBP1_LacI_sugar_binding-like"/>
    <property type="match status" value="1"/>
</dbReference>
<evidence type="ECO:0000313" key="5">
    <source>
        <dbReference type="EMBL" id="HJA04337.1"/>
    </source>
</evidence>
<dbReference type="Proteomes" id="UP000824220">
    <property type="component" value="Unassembled WGS sequence"/>
</dbReference>